<dbReference type="PROSITE" id="PS52050">
    <property type="entry name" value="WYL"/>
    <property type="match status" value="1"/>
</dbReference>
<comment type="caution">
    <text evidence="4">The sequence shown here is derived from an EMBL/GenBank/DDBJ whole genome shotgun (WGS) entry which is preliminary data.</text>
</comment>
<dbReference type="Proteomes" id="UP000006222">
    <property type="component" value="Unassembled WGS sequence"/>
</dbReference>
<evidence type="ECO:0000259" key="3">
    <source>
        <dbReference type="PROSITE" id="PS51000"/>
    </source>
</evidence>
<dbReference type="InterPro" id="IPR036388">
    <property type="entry name" value="WH-like_DNA-bd_sf"/>
</dbReference>
<keyword evidence="2" id="KW-0804">Transcription</keyword>
<dbReference type="SUPFAM" id="SSF46785">
    <property type="entry name" value="Winged helix' DNA-binding domain"/>
    <property type="match status" value="1"/>
</dbReference>
<dbReference type="SMART" id="SM00420">
    <property type="entry name" value="HTH_DEOR"/>
    <property type="match status" value="1"/>
</dbReference>
<protein>
    <submittedName>
        <fullName evidence="4">Helix-turn-helix domain containing protein, type 11</fullName>
    </submittedName>
</protein>
<keyword evidence="1" id="KW-0805">Transcription regulation</keyword>
<evidence type="ECO:0000313" key="4">
    <source>
        <dbReference type="EMBL" id="EGF26741.1"/>
    </source>
</evidence>
<name>F2AUH4_RHOBT</name>
<evidence type="ECO:0000256" key="1">
    <source>
        <dbReference type="ARBA" id="ARBA00023015"/>
    </source>
</evidence>
<evidence type="ECO:0000256" key="2">
    <source>
        <dbReference type="ARBA" id="ARBA00023163"/>
    </source>
</evidence>
<dbReference type="PROSITE" id="PS51000">
    <property type="entry name" value="HTH_DEOR_2"/>
    <property type="match status" value="1"/>
</dbReference>
<dbReference type="InterPro" id="IPR001034">
    <property type="entry name" value="DeoR_HTH"/>
</dbReference>
<organism evidence="4 5">
    <name type="scientific">Rhodopirellula baltica WH47</name>
    <dbReference type="NCBI Taxonomy" id="991778"/>
    <lineage>
        <taxon>Bacteria</taxon>
        <taxon>Pseudomonadati</taxon>
        <taxon>Planctomycetota</taxon>
        <taxon>Planctomycetia</taxon>
        <taxon>Pirellulales</taxon>
        <taxon>Pirellulaceae</taxon>
        <taxon>Rhodopirellula</taxon>
    </lineage>
</organism>
<dbReference type="AlphaFoldDB" id="F2AUH4"/>
<gene>
    <name evidence="4" type="ORF">RBWH47_00366</name>
</gene>
<dbReference type="PANTHER" id="PTHR34580:SF1">
    <property type="entry name" value="PROTEIN PAFC"/>
    <property type="match status" value="1"/>
</dbReference>
<sequence length="250" mass="28203">MSPLNVVCELSARPRQDAIVRLLRRNGTMTIAGLVTEVGASRRTVLRDISALRDQGFVIHSEPGRGGGLQLDPQSVLTTARLSVSEVFALIISVSAMRATGSIPFLGLADTGLAKIEKALPTDKIRDLRRLLKCLYVGTLAPQVDITNMGKMTPTLLPAFETAFLRRLHLQFQYRDAKGVETRRKVEPQAVLILPPLWYLVAWDPARDDFRHFRMDRISRPQFVEGETFRRRHVPFEDHVRPVREPTSRS</sequence>
<dbReference type="Pfam" id="PF13280">
    <property type="entry name" value="WYL"/>
    <property type="match status" value="1"/>
</dbReference>
<reference evidence="4 5" key="1">
    <citation type="journal article" date="2013" name="Mar. Genomics">
        <title>Expression of sulfatases in Rhodopirellula baltica and the diversity of sulfatases in the genus Rhodopirellula.</title>
        <authorList>
            <person name="Wegner C.E."/>
            <person name="Richter-Heitmann T."/>
            <person name="Klindworth A."/>
            <person name="Klockow C."/>
            <person name="Richter M."/>
            <person name="Achstetter T."/>
            <person name="Glockner F.O."/>
            <person name="Harder J."/>
        </authorList>
    </citation>
    <scope>NUCLEOTIDE SEQUENCE [LARGE SCALE GENOMIC DNA]</scope>
    <source>
        <strain evidence="4 5">WH47</strain>
    </source>
</reference>
<dbReference type="GO" id="GO:0003700">
    <property type="term" value="F:DNA-binding transcription factor activity"/>
    <property type="evidence" value="ECO:0007669"/>
    <property type="project" value="InterPro"/>
</dbReference>
<accession>F2AUH4</accession>
<dbReference type="InterPro" id="IPR013196">
    <property type="entry name" value="HTH_11"/>
</dbReference>
<dbReference type="Pfam" id="PF08279">
    <property type="entry name" value="HTH_11"/>
    <property type="match status" value="1"/>
</dbReference>
<dbReference type="InterPro" id="IPR026881">
    <property type="entry name" value="WYL_dom"/>
</dbReference>
<dbReference type="InterPro" id="IPR036390">
    <property type="entry name" value="WH_DNA-bd_sf"/>
</dbReference>
<proteinExistence type="predicted"/>
<dbReference type="PATRIC" id="fig|991778.3.peg.3585"/>
<dbReference type="PANTHER" id="PTHR34580">
    <property type="match status" value="1"/>
</dbReference>
<dbReference type="Gene3D" id="1.10.10.10">
    <property type="entry name" value="Winged helix-like DNA-binding domain superfamily/Winged helix DNA-binding domain"/>
    <property type="match status" value="1"/>
</dbReference>
<feature type="domain" description="HTH deoR-type" evidence="3">
    <location>
        <begin position="12"/>
        <end position="67"/>
    </location>
</feature>
<dbReference type="RefSeq" id="WP_007327285.1">
    <property type="nucleotide sequence ID" value="NZ_AFAR01000176.1"/>
</dbReference>
<dbReference type="EMBL" id="AFAR01000176">
    <property type="protein sequence ID" value="EGF26741.1"/>
    <property type="molecule type" value="Genomic_DNA"/>
</dbReference>
<dbReference type="InterPro" id="IPR051534">
    <property type="entry name" value="CBASS_pafABC_assoc_protein"/>
</dbReference>
<evidence type="ECO:0000313" key="5">
    <source>
        <dbReference type="Proteomes" id="UP000006222"/>
    </source>
</evidence>